<dbReference type="InterPro" id="IPR036291">
    <property type="entry name" value="NAD(P)-bd_dom_sf"/>
</dbReference>
<evidence type="ECO:0000313" key="7">
    <source>
        <dbReference type="Proteomes" id="UP000521313"/>
    </source>
</evidence>
<dbReference type="PANTHER" id="PTHR35330:SF1">
    <property type="entry name" value="SIROHEME BIOSYNTHESIS PROTEIN MET8"/>
    <property type="match status" value="1"/>
</dbReference>
<evidence type="ECO:0000256" key="4">
    <source>
        <dbReference type="ARBA" id="ARBA00023027"/>
    </source>
</evidence>
<dbReference type="GO" id="GO:0043115">
    <property type="term" value="F:precorrin-2 dehydrogenase activity"/>
    <property type="evidence" value="ECO:0007669"/>
    <property type="project" value="UniProtKB-EC"/>
</dbReference>
<dbReference type="PANTHER" id="PTHR35330">
    <property type="entry name" value="SIROHEME BIOSYNTHESIS PROTEIN MET8"/>
    <property type="match status" value="1"/>
</dbReference>
<name>A0A7W8FXE9_9FIRM</name>
<evidence type="ECO:0000256" key="2">
    <source>
        <dbReference type="ARBA" id="ARBA00012400"/>
    </source>
</evidence>
<keyword evidence="3" id="KW-0560">Oxidoreductase</keyword>
<keyword evidence="5" id="KW-0627">Porphyrin biosynthesis</keyword>
<reference evidence="6 7" key="1">
    <citation type="submission" date="2020-08" db="EMBL/GenBank/DDBJ databases">
        <title>Genomic Encyclopedia of Type Strains, Phase IV (KMG-IV): sequencing the most valuable type-strain genomes for metagenomic binning, comparative biology and taxonomic classification.</title>
        <authorList>
            <person name="Goeker M."/>
        </authorList>
    </citation>
    <scope>NUCLEOTIDE SEQUENCE [LARGE SCALE GENOMIC DNA]</scope>
    <source>
        <strain evidence="6 7">DSM 26963</strain>
    </source>
</reference>
<dbReference type="EMBL" id="JACHHD010000018">
    <property type="protein sequence ID" value="MBB5185574.1"/>
    <property type="molecule type" value="Genomic_DNA"/>
</dbReference>
<keyword evidence="4" id="KW-0520">NAD</keyword>
<evidence type="ECO:0000256" key="5">
    <source>
        <dbReference type="ARBA" id="ARBA00023244"/>
    </source>
</evidence>
<accession>A0A7W8FXE9</accession>
<dbReference type="UniPathway" id="UPA00262">
    <property type="reaction ID" value="UER00222"/>
</dbReference>
<dbReference type="Pfam" id="PF13241">
    <property type="entry name" value="NAD_binding_7"/>
    <property type="match status" value="1"/>
</dbReference>
<dbReference type="EC" id="1.3.1.76" evidence="2"/>
<dbReference type="RefSeq" id="WP_183376657.1">
    <property type="nucleotide sequence ID" value="NZ_JACHHD010000018.1"/>
</dbReference>
<proteinExistence type="predicted"/>
<protein>
    <recommendedName>
        <fullName evidence="2">precorrin-2 dehydrogenase</fullName>
        <ecNumber evidence="2">1.3.1.76</ecNumber>
    </recommendedName>
</protein>
<dbReference type="Proteomes" id="UP000521313">
    <property type="component" value="Unassembled WGS sequence"/>
</dbReference>
<organism evidence="6 7">
    <name type="scientific">Faecalicoccus acidiformans</name>
    <dbReference type="NCBI Taxonomy" id="915173"/>
    <lineage>
        <taxon>Bacteria</taxon>
        <taxon>Bacillati</taxon>
        <taxon>Bacillota</taxon>
        <taxon>Erysipelotrichia</taxon>
        <taxon>Erysipelotrichales</taxon>
        <taxon>Erysipelotrichaceae</taxon>
        <taxon>Faecalicoccus</taxon>
    </lineage>
</organism>
<comment type="pathway">
    <text evidence="1">Porphyrin-containing compound metabolism; siroheme biosynthesis; sirohydrochlorin from precorrin-2: step 1/1.</text>
</comment>
<evidence type="ECO:0000256" key="1">
    <source>
        <dbReference type="ARBA" id="ARBA00005010"/>
    </source>
</evidence>
<dbReference type="Gene3D" id="3.40.50.720">
    <property type="entry name" value="NAD(P)-binding Rossmann-like Domain"/>
    <property type="match status" value="1"/>
</dbReference>
<dbReference type="GO" id="GO:0004325">
    <property type="term" value="F:ferrochelatase activity"/>
    <property type="evidence" value="ECO:0007669"/>
    <property type="project" value="InterPro"/>
</dbReference>
<evidence type="ECO:0000256" key="3">
    <source>
        <dbReference type="ARBA" id="ARBA00023002"/>
    </source>
</evidence>
<comment type="caution">
    <text evidence="6">The sequence shown here is derived from an EMBL/GenBank/DDBJ whole genome shotgun (WGS) entry which is preliminary data.</text>
</comment>
<gene>
    <name evidence="6" type="ORF">HNQ43_001646</name>
</gene>
<dbReference type="GO" id="GO:0019354">
    <property type="term" value="P:siroheme biosynthetic process"/>
    <property type="evidence" value="ECO:0007669"/>
    <property type="project" value="UniProtKB-UniPathway"/>
</dbReference>
<dbReference type="InterPro" id="IPR028161">
    <property type="entry name" value="Met8-like"/>
</dbReference>
<sequence>MRICIDVEWKDHVVCILGGGKVALRKASQFLKADAHIYISSLEYLDEFEKLPVMKCSYPQLVKTLDQCTLAIAATDDPRMNQQFIQEAKKRGVLAMAAQKDLEQDCFSMMESRNGDLVLACHTNGAYPIANKAILKDWQDRLQDLRVIRDHLQDHRYCETILNLDPEHISFLRSLCEKSKGIVVLVHGNHSQKAKIQIKNLCQRIQEEHQYPTTFLFMAPQYRDISIENFCQILKELKSKAHFVDLFWGQGRYMHQIQDVLEIYHFMHQWIRIDAAEFVGSNETLIQHTLPNSRSDSSVVVSMLDSPFLKKQYPNSRFVACLEQKEVIERIVHEIHPTF</sequence>
<dbReference type="AlphaFoldDB" id="A0A7W8FXE9"/>
<dbReference type="SUPFAM" id="SSF51735">
    <property type="entry name" value="NAD(P)-binding Rossmann-fold domains"/>
    <property type="match status" value="1"/>
</dbReference>
<evidence type="ECO:0000313" key="6">
    <source>
        <dbReference type="EMBL" id="MBB5185574.1"/>
    </source>
</evidence>